<keyword evidence="3" id="KW-1185">Reference proteome</keyword>
<dbReference type="EMBL" id="KV425897">
    <property type="protein sequence ID" value="KZW00937.1"/>
    <property type="molecule type" value="Genomic_DNA"/>
</dbReference>
<evidence type="ECO:0000256" key="1">
    <source>
        <dbReference type="SAM" id="Coils"/>
    </source>
</evidence>
<keyword evidence="1" id="KW-0175">Coiled coil</keyword>
<dbReference type="InParanoid" id="A0A165NM38"/>
<evidence type="ECO:0000313" key="3">
    <source>
        <dbReference type="Proteomes" id="UP000077266"/>
    </source>
</evidence>
<gene>
    <name evidence="2" type="ORF">EXIGLDRAFT_720015</name>
</gene>
<sequence>MSAALQAARLDRMRMERDDIARLDARIAHAQRTRADAQAALTAAQQALEEIDAELGGLSVQRSLAAERLHNVARVRLRDVVATIPHDVLQCIFDARVFSEQPDTTTTIRSLMRIPFEVSRICKRWREAALAMPNLWSHLYVCELRPHTLQLAGLVLERSKGAPLNIHLTHNQGDQHFGELLKILSGHI</sequence>
<feature type="non-terminal residue" evidence="2">
    <location>
        <position position="188"/>
    </location>
</feature>
<dbReference type="Proteomes" id="UP000077266">
    <property type="component" value="Unassembled WGS sequence"/>
</dbReference>
<feature type="coiled-coil region" evidence="1">
    <location>
        <begin position="20"/>
        <end position="54"/>
    </location>
</feature>
<dbReference type="AlphaFoldDB" id="A0A165NM38"/>
<reference evidence="2 3" key="1">
    <citation type="journal article" date="2016" name="Mol. Biol. Evol.">
        <title>Comparative Genomics of Early-Diverging Mushroom-Forming Fungi Provides Insights into the Origins of Lignocellulose Decay Capabilities.</title>
        <authorList>
            <person name="Nagy L.G."/>
            <person name="Riley R."/>
            <person name="Tritt A."/>
            <person name="Adam C."/>
            <person name="Daum C."/>
            <person name="Floudas D."/>
            <person name="Sun H."/>
            <person name="Yadav J.S."/>
            <person name="Pangilinan J."/>
            <person name="Larsson K.H."/>
            <person name="Matsuura K."/>
            <person name="Barry K."/>
            <person name="Labutti K."/>
            <person name="Kuo R."/>
            <person name="Ohm R.A."/>
            <person name="Bhattacharya S.S."/>
            <person name="Shirouzu T."/>
            <person name="Yoshinaga Y."/>
            <person name="Martin F.M."/>
            <person name="Grigoriev I.V."/>
            <person name="Hibbett D.S."/>
        </authorList>
    </citation>
    <scope>NUCLEOTIDE SEQUENCE [LARGE SCALE GENOMIC DNA]</scope>
    <source>
        <strain evidence="2 3">HHB12029</strain>
    </source>
</reference>
<organism evidence="2 3">
    <name type="scientific">Exidia glandulosa HHB12029</name>
    <dbReference type="NCBI Taxonomy" id="1314781"/>
    <lineage>
        <taxon>Eukaryota</taxon>
        <taxon>Fungi</taxon>
        <taxon>Dikarya</taxon>
        <taxon>Basidiomycota</taxon>
        <taxon>Agaricomycotina</taxon>
        <taxon>Agaricomycetes</taxon>
        <taxon>Auriculariales</taxon>
        <taxon>Exidiaceae</taxon>
        <taxon>Exidia</taxon>
    </lineage>
</organism>
<dbReference type="OrthoDB" id="2884925at2759"/>
<proteinExistence type="predicted"/>
<name>A0A165NM38_EXIGL</name>
<protein>
    <submittedName>
        <fullName evidence="2">Uncharacterized protein</fullName>
    </submittedName>
</protein>
<dbReference type="Gene3D" id="1.20.1280.50">
    <property type="match status" value="1"/>
</dbReference>
<accession>A0A165NM38</accession>
<evidence type="ECO:0000313" key="2">
    <source>
        <dbReference type="EMBL" id="KZW00937.1"/>
    </source>
</evidence>